<dbReference type="Proteomes" id="UP000198983">
    <property type="component" value="Chromosome I"/>
</dbReference>
<dbReference type="GO" id="GO:0008720">
    <property type="term" value="F:D-lactate dehydrogenase (NAD+) activity"/>
    <property type="evidence" value="ECO:0007669"/>
    <property type="project" value="TreeGrafter"/>
</dbReference>
<dbReference type="PROSITE" id="PS51387">
    <property type="entry name" value="FAD_PCMH"/>
    <property type="match status" value="1"/>
</dbReference>
<evidence type="ECO:0000259" key="1">
    <source>
        <dbReference type="PROSITE" id="PS51387"/>
    </source>
</evidence>
<dbReference type="InterPro" id="IPR016166">
    <property type="entry name" value="FAD-bd_PCMH"/>
</dbReference>
<dbReference type="GO" id="GO:1903457">
    <property type="term" value="P:lactate catabolic process"/>
    <property type="evidence" value="ECO:0007669"/>
    <property type="project" value="TreeGrafter"/>
</dbReference>
<dbReference type="PANTHER" id="PTHR11748:SF119">
    <property type="entry name" value="D-2-HYDROXYGLUTARATE DEHYDROGENASE"/>
    <property type="match status" value="1"/>
</dbReference>
<gene>
    <name evidence="2" type="ORF">SAMN04489717_3244</name>
</gene>
<reference evidence="2 3" key="1">
    <citation type="submission" date="2016-10" db="EMBL/GenBank/DDBJ databases">
        <authorList>
            <person name="de Groot N.N."/>
        </authorList>
    </citation>
    <scope>NUCLEOTIDE SEQUENCE [LARGE SCALE GENOMIC DNA]</scope>
    <source>
        <strain evidence="2 3">DSM 22024</strain>
    </source>
</reference>
<protein>
    <submittedName>
        <fullName evidence="2">FAD binding domain-containing protein</fullName>
    </submittedName>
</protein>
<dbReference type="Pfam" id="PF01565">
    <property type="entry name" value="FAD_binding_4"/>
    <property type="match status" value="1"/>
</dbReference>
<dbReference type="AlphaFoldDB" id="A0A1H1TKW7"/>
<dbReference type="InterPro" id="IPR016169">
    <property type="entry name" value="FAD-bd_PCMH_sub2"/>
</dbReference>
<keyword evidence="3" id="KW-1185">Reference proteome</keyword>
<evidence type="ECO:0000313" key="2">
    <source>
        <dbReference type="EMBL" id="SDS60893.1"/>
    </source>
</evidence>
<dbReference type="InterPro" id="IPR036318">
    <property type="entry name" value="FAD-bd_PCMH-like_sf"/>
</dbReference>
<dbReference type="Gene3D" id="3.30.465.10">
    <property type="match status" value="1"/>
</dbReference>
<dbReference type="EMBL" id="LT629732">
    <property type="protein sequence ID" value="SDS60893.1"/>
    <property type="molecule type" value="Genomic_DNA"/>
</dbReference>
<feature type="domain" description="FAD-binding PCMH-type" evidence="1">
    <location>
        <begin position="64"/>
        <end position="179"/>
    </location>
</feature>
<dbReference type="GO" id="GO:0071949">
    <property type="term" value="F:FAD binding"/>
    <property type="evidence" value="ECO:0007669"/>
    <property type="project" value="InterPro"/>
</dbReference>
<accession>A0A1H1TKW7</accession>
<dbReference type="InterPro" id="IPR006094">
    <property type="entry name" value="Oxid_FAD_bind_N"/>
</dbReference>
<evidence type="ECO:0000313" key="3">
    <source>
        <dbReference type="Proteomes" id="UP000198983"/>
    </source>
</evidence>
<name>A0A1H1TKW7_9ACTN</name>
<dbReference type="SUPFAM" id="SSF56176">
    <property type="entry name" value="FAD-binding/transporter-associated domain-like"/>
    <property type="match status" value="1"/>
</dbReference>
<dbReference type="STRING" id="117157.SAMN04489717_3244"/>
<dbReference type="PANTHER" id="PTHR11748">
    <property type="entry name" value="D-LACTATE DEHYDROGENASE"/>
    <property type="match status" value="1"/>
</dbReference>
<organism evidence="2 3">
    <name type="scientific">Actinopolymorpha singaporensis</name>
    <dbReference type="NCBI Taxonomy" id="117157"/>
    <lineage>
        <taxon>Bacteria</taxon>
        <taxon>Bacillati</taxon>
        <taxon>Actinomycetota</taxon>
        <taxon>Actinomycetes</taxon>
        <taxon>Propionibacteriales</taxon>
        <taxon>Actinopolymorphaceae</taxon>
        <taxon>Actinopolymorpha</taxon>
    </lineage>
</organism>
<dbReference type="GO" id="GO:0004458">
    <property type="term" value="F:D-lactate dehydrogenase (cytochrome) activity"/>
    <property type="evidence" value="ECO:0007669"/>
    <property type="project" value="TreeGrafter"/>
</dbReference>
<sequence length="179" mass="19028">MMPITRNRTVSVPAHPDPRFATGIVGADQVNVVGLERHLRRHVKGEVRFDDGTRAMYASDASNFRQVPIGVVVPRTLDDVVATAVACHRYGAPLLSRGGGTSLSGETVNTAVVIDFSKYLTGIEELDVDGRTVAAQTGVINEQLNKHTGKQGLIFGPDPSSHSRCTIGGNLGNNSCGIH</sequence>
<proteinExistence type="predicted"/>